<dbReference type="KEGG" id="cyn:Cyan7425_3276"/>
<dbReference type="CDD" id="cd14748">
    <property type="entry name" value="PBP2_UgpB"/>
    <property type="match status" value="1"/>
</dbReference>
<dbReference type="OrthoDB" id="383712at2"/>
<evidence type="ECO:0000256" key="1">
    <source>
        <dbReference type="SAM" id="SignalP"/>
    </source>
</evidence>
<proteinExistence type="predicted"/>
<protein>
    <submittedName>
        <fullName evidence="2">Extracellular solute-binding protein family 1</fullName>
    </submittedName>
</protein>
<sequence>MATILLLCLWLLSGCSFSPPPEPQPLHLTLWQGVNPPPNREILQKLVDRFNQTHPQIQVESLYVGQPDQQMPKILAAVVGNAPPDLLWYNPTITGQLVELEAICPLEDWLATSPLRSQIIPSLFSTMEYEGHTWSVPFATNNVGIFYRPSLFKAAGISELPRTWTELRQVARQLTRDTNGDGKPDQRGMLLPLGQGEFAVFTWLPFLWSAGGELTPPGQVLTPGAIAALQFWSDLIQEGSAVLSLPERGYELDNFLGGKVGMQITGPWTLAQLQQSGVDFDVLPIPQNLRPATALGGENLFIFKTNPERERAAFTFAEYVLSQEFQTAWALGTGYLPVNQRSQQSLDYHRFIEDHPTLAVFLKQMSVAQSRPLFPGYARVSENLGRSLEAVLLGHSSPQEALELAQQRLNLIFNLQRKSG</sequence>
<name>B8HP14_CYAP4</name>
<dbReference type="Gene3D" id="3.40.190.10">
    <property type="entry name" value="Periplasmic binding protein-like II"/>
    <property type="match status" value="2"/>
</dbReference>
<dbReference type="InterPro" id="IPR050490">
    <property type="entry name" value="Bact_solute-bd_prot1"/>
</dbReference>
<reference evidence="2" key="1">
    <citation type="submission" date="2009-01" db="EMBL/GenBank/DDBJ databases">
        <title>Complete sequence of chromosome Cyanothece sp. PCC 7425.</title>
        <authorList>
            <consortium name="US DOE Joint Genome Institute"/>
            <person name="Lucas S."/>
            <person name="Copeland A."/>
            <person name="Lapidus A."/>
            <person name="Glavina del Rio T."/>
            <person name="Dalin E."/>
            <person name="Tice H."/>
            <person name="Bruce D."/>
            <person name="Goodwin L."/>
            <person name="Pitluck S."/>
            <person name="Sims D."/>
            <person name="Meineke L."/>
            <person name="Brettin T."/>
            <person name="Detter J.C."/>
            <person name="Han C."/>
            <person name="Larimer F."/>
            <person name="Land M."/>
            <person name="Hauser L."/>
            <person name="Kyrpides N."/>
            <person name="Ovchinnikova G."/>
            <person name="Liberton M."/>
            <person name="Stoeckel J."/>
            <person name="Banerjee A."/>
            <person name="Singh A."/>
            <person name="Page L."/>
            <person name="Sato H."/>
            <person name="Zhao L."/>
            <person name="Sherman L."/>
            <person name="Pakrasi H."/>
            <person name="Richardson P."/>
        </authorList>
    </citation>
    <scope>NUCLEOTIDE SEQUENCE</scope>
    <source>
        <strain evidence="2">PCC 7425</strain>
    </source>
</reference>
<gene>
    <name evidence="2" type="ordered locus">Cyan7425_3276</name>
</gene>
<dbReference type="SUPFAM" id="SSF53850">
    <property type="entry name" value="Periplasmic binding protein-like II"/>
    <property type="match status" value="1"/>
</dbReference>
<evidence type="ECO:0000313" key="2">
    <source>
        <dbReference type="EMBL" id="ACL45601.1"/>
    </source>
</evidence>
<dbReference type="eggNOG" id="COG1653">
    <property type="taxonomic scope" value="Bacteria"/>
</dbReference>
<dbReference type="STRING" id="395961.Cyan7425_3276"/>
<dbReference type="EMBL" id="CP001344">
    <property type="protein sequence ID" value="ACL45601.1"/>
    <property type="molecule type" value="Genomic_DNA"/>
</dbReference>
<organism evidence="2">
    <name type="scientific">Cyanothece sp. (strain PCC 7425 / ATCC 29141)</name>
    <dbReference type="NCBI Taxonomy" id="395961"/>
    <lineage>
        <taxon>Bacteria</taxon>
        <taxon>Bacillati</taxon>
        <taxon>Cyanobacteriota</taxon>
        <taxon>Cyanophyceae</taxon>
        <taxon>Gomontiellales</taxon>
        <taxon>Cyanothecaceae</taxon>
        <taxon>Cyanothece</taxon>
    </lineage>
</organism>
<feature type="signal peptide" evidence="1">
    <location>
        <begin position="1"/>
        <end position="18"/>
    </location>
</feature>
<feature type="chain" id="PRO_5002870935" evidence="1">
    <location>
        <begin position="19"/>
        <end position="420"/>
    </location>
</feature>
<dbReference type="PANTHER" id="PTHR43649:SF30">
    <property type="entry name" value="ABC TRANSPORTER SUBSTRATE-BINDING PROTEIN"/>
    <property type="match status" value="1"/>
</dbReference>
<dbReference type="InterPro" id="IPR006059">
    <property type="entry name" value="SBP"/>
</dbReference>
<dbReference type="AlphaFoldDB" id="B8HP14"/>
<dbReference type="HOGENOM" id="CLU_031285_10_1_3"/>
<dbReference type="PANTHER" id="PTHR43649">
    <property type="entry name" value="ARABINOSE-BINDING PROTEIN-RELATED"/>
    <property type="match status" value="1"/>
</dbReference>
<keyword evidence="1" id="KW-0732">Signal</keyword>
<dbReference type="Pfam" id="PF13416">
    <property type="entry name" value="SBP_bac_8"/>
    <property type="match status" value="1"/>
</dbReference>
<accession>B8HP14</accession>